<gene>
    <name evidence="1" type="ORF">R3P38DRAFT_2895417</name>
</gene>
<accession>A0AAW0CNJ4</accession>
<evidence type="ECO:0000313" key="1">
    <source>
        <dbReference type="EMBL" id="KAK7040555.1"/>
    </source>
</evidence>
<dbReference type="EMBL" id="JAWWNJ010000015">
    <property type="protein sequence ID" value="KAK7040555.1"/>
    <property type="molecule type" value="Genomic_DNA"/>
</dbReference>
<dbReference type="Gene3D" id="3.80.10.10">
    <property type="entry name" value="Ribonuclease Inhibitor"/>
    <property type="match status" value="1"/>
</dbReference>
<keyword evidence="2" id="KW-1185">Reference proteome</keyword>
<organism evidence="1 2">
    <name type="scientific">Favolaschia claudopus</name>
    <dbReference type="NCBI Taxonomy" id="2862362"/>
    <lineage>
        <taxon>Eukaryota</taxon>
        <taxon>Fungi</taxon>
        <taxon>Dikarya</taxon>
        <taxon>Basidiomycota</taxon>
        <taxon>Agaricomycotina</taxon>
        <taxon>Agaricomycetes</taxon>
        <taxon>Agaricomycetidae</taxon>
        <taxon>Agaricales</taxon>
        <taxon>Marasmiineae</taxon>
        <taxon>Mycenaceae</taxon>
        <taxon>Favolaschia</taxon>
    </lineage>
</organism>
<proteinExistence type="predicted"/>
<protein>
    <submittedName>
        <fullName evidence="1">F-box domain-containing protein</fullName>
    </submittedName>
</protein>
<dbReference type="SUPFAM" id="SSF52058">
    <property type="entry name" value="L domain-like"/>
    <property type="match status" value="1"/>
</dbReference>
<dbReference type="AlphaFoldDB" id="A0AAW0CNJ4"/>
<sequence length="582" mass="64749">MATAPHMPDEIVSEILTPLLKLPDEVFSDTSVKPLLAPGYSSSAYLQVCKAWFRVATPLLYNVVILRTTSQANALAAVLESHKEIGVFIKKLRIEGGFGNAMQSILSSTTGVNDLYLTIGIYGGDNVQGLCAGLSLINPRRVILVDEMAKPRKNKATALLEQTLDHQIPKWDKLKTFHFPYTDVNHNSILKKRGAAVALALTKSSTLEILVMNMGFSFLPYLRKLIDMPSFKLFHCQPLAAFPGAITASMFRSQPQWVWDRFHRSIENDSDLKARIHCIAVPPTTEESKATGCFLFINDDMDNSVQGENLTSFSKIENTTWPISTALSDDMGNCAQVKNLTDFARIGNTTGSTVTALNVRLYSKPFCSIDPGLLLPFTSLVNLYWYSEGIEFSEPVPNFPALETLETLTIRHEMLPGPALLSNELNLTLPCLRKLELYRVNIPAAISFTNRNGARLVHLTAPTEIFIDIEVFDLCPNLNTLTVTPARQIALPEHFLVRSVPHVSLQKIRFSTTHITFESMFENLQPESFPSLKDIQAADIKWPTTERMIKKNTWIPLSEILRHKGIKFTDRNGVGGSGGRAS</sequence>
<name>A0AAW0CNJ4_9AGAR</name>
<evidence type="ECO:0000313" key="2">
    <source>
        <dbReference type="Proteomes" id="UP001362999"/>
    </source>
</evidence>
<dbReference type="Proteomes" id="UP001362999">
    <property type="component" value="Unassembled WGS sequence"/>
</dbReference>
<reference evidence="1 2" key="1">
    <citation type="journal article" date="2024" name="J Genomics">
        <title>Draft genome sequencing and assembly of Favolaschia claudopus CIRM-BRFM 2984 isolated from oak limbs.</title>
        <authorList>
            <person name="Navarro D."/>
            <person name="Drula E."/>
            <person name="Chaduli D."/>
            <person name="Cazenave R."/>
            <person name="Ahrendt S."/>
            <person name="Wang J."/>
            <person name="Lipzen A."/>
            <person name="Daum C."/>
            <person name="Barry K."/>
            <person name="Grigoriev I.V."/>
            <person name="Favel A."/>
            <person name="Rosso M.N."/>
            <person name="Martin F."/>
        </authorList>
    </citation>
    <scope>NUCLEOTIDE SEQUENCE [LARGE SCALE GENOMIC DNA]</scope>
    <source>
        <strain evidence="1 2">CIRM-BRFM 2984</strain>
    </source>
</reference>
<dbReference type="InterPro" id="IPR032675">
    <property type="entry name" value="LRR_dom_sf"/>
</dbReference>
<comment type="caution">
    <text evidence="1">The sequence shown here is derived from an EMBL/GenBank/DDBJ whole genome shotgun (WGS) entry which is preliminary data.</text>
</comment>